<keyword evidence="4" id="KW-0479">Metal-binding</keyword>
<evidence type="ECO:0000256" key="4">
    <source>
        <dbReference type="ARBA" id="ARBA00022723"/>
    </source>
</evidence>
<dbReference type="GO" id="GO:0005930">
    <property type="term" value="C:axoneme"/>
    <property type="evidence" value="ECO:0007669"/>
    <property type="project" value="UniProtKB-SubCell"/>
</dbReference>
<sequence length="251" mass="29264">MSWKNTHFLPEEVSAHNTDWDCWLIIFGVVKNVTGLIERYRGTDLIDPIVREAGRDVTFWFVDDYRSHSEVTVITNDLILCPIINSSASVKAIVAAQEKHPNIKTLLHPETCVRMSALPFRLPDEPYFKPDIDWIPQNVNNKLPWWQDENYNVGLETVRPIEVRVTNPLIKRTATVKVCVEDTVHRIMERYSAYNPEFDSYVVKYLGRTLDMNLDLVRNGVTMKFNDFVEDFIPTLLLHYRKKISPDKNLQ</sequence>
<gene>
    <name evidence="12" type="ORF">CINCED_3A006541</name>
</gene>
<comment type="subcellular location">
    <subcellularLocation>
        <location evidence="1">Cytoplasm</location>
        <location evidence="1">Cytoskeleton</location>
        <location evidence="1">Cilium axoneme</location>
    </subcellularLocation>
</comment>
<dbReference type="OrthoDB" id="260091at2759"/>
<dbReference type="GO" id="GO:0046872">
    <property type="term" value="F:metal ion binding"/>
    <property type="evidence" value="ECO:0007669"/>
    <property type="project" value="UniProtKB-KW"/>
</dbReference>
<proteinExistence type="inferred from homology"/>
<comment type="function">
    <text evidence="10">Radial spoke stalk protein that binds heme under oxidizing conditions. Required for the coordinated beating of multiple cilia maybe by functioning in a redox signaling pathway.</text>
</comment>
<keyword evidence="7" id="KW-0966">Cell projection</keyword>
<evidence type="ECO:0000256" key="2">
    <source>
        <dbReference type="ARBA" id="ARBA00022490"/>
    </source>
</evidence>
<comment type="similarity">
    <text evidence="8">Belongs to the cytochrome b5 family.</text>
</comment>
<feature type="domain" description="Cytochrome b5 heme-binding" evidence="11">
    <location>
        <begin position="5"/>
        <end position="70"/>
    </location>
</feature>
<evidence type="ECO:0000256" key="6">
    <source>
        <dbReference type="ARBA" id="ARBA00023212"/>
    </source>
</evidence>
<evidence type="ECO:0000256" key="9">
    <source>
        <dbReference type="ARBA" id="ARBA00040649"/>
    </source>
</evidence>
<dbReference type="InterPro" id="IPR001199">
    <property type="entry name" value="Cyt_B5-like_heme/steroid-bd"/>
</dbReference>
<keyword evidence="2" id="KW-0963">Cytoplasm</keyword>
<evidence type="ECO:0000256" key="7">
    <source>
        <dbReference type="ARBA" id="ARBA00023273"/>
    </source>
</evidence>
<name>A0A5E4NBS7_9HEMI</name>
<evidence type="ECO:0000256" key="10">
    <source>
        <dbReference type="ARBA" id="ARBA00046139"/>
    </source>
</evidence>
<evidence type="ECO:0000313" key="13">
    <source>
        <dbReference type="Proteomes" id="UP000325440"/>
    </source>
</evidence>
<dbReference type="EMBL" id="CABPRJ010001914">
    <property type="protein sequence ID" value="VVC41249.1"/>
    <property type="molecule type" value="Genomic_DNA"/>
</dbReference>
<dbReference type="PANTHER" id="PTHR21281">
    <property type="entry name" value="CYTOCHROME B5 DOMAIN-CONTAINING PROTEIN 1"/>
    <property type="match status" value="1"/>
</dbReference>
<dbReference type="PANTHER" id="PTHR21281:SF0">
    <property type="entry name" value="CYTOCHROME B5 DOMAIN-CONTAINING PROTEIN 1"/>
    <property type="match status" value="1"/>
</dbReference>
<dbReference type="Proteomes" id="UP000325440">
    <property type="component" value="Unassembled WGS sequence"/>
</dbReference>
<keyword evidence="13" id="KW-1185">Reference proteome</keyword>
<evidence type="ECO:0000313" key="12">
    <source>
        <dbReference type="EMBL" id="VVC41249.1"/>
    </source>
</evidence>
<keyword evidence="3" id="KW-0349">Heme</keyword>
<organism evidence="12 13">
    <name type="scientific">Cinara cedri</name>
    <dbReference type="NCBI Taxonomy" id="506608"/>
    <lineage>
        <taxon>Eukaryota</taxon>
        <taxon>Metazoa</taxon>
        <taxon>Ecdysozoa</taxon>
        <taxon>Arthropoda</taxon>
        <taxon>Hexapoda</taxon>
        <taxon>Insecta</taxon>
        <taxon>Pterygota</taxon>
        <taxon>Neoptera</taxon>
        <taxon>Paraneoptera</taxon>
        <taxon>Hemiptera</taxon>
        <taxon>Sternorrhyncha</taxon>
        <taxon>Aphidomorpha</taxon>
        <taxon>Aphidoidea</taxon>
        <taxon>Aphididae</taxon>
        <taxon>Lachninae</taxon>
        <taxon>Cinara</taxon>
    </lineage>
</organism>
<dbReference type="InterPro" id="IPR052320">
    <property type="entry name" value="Cytochrome_b5_domain"/>
</dbReference>
<dbReference type="Gene3D" id="3.10.120.10">
    <property type="entry name" value="Cytochrome b5-like heme/steroid binding domain"/>
    <property type="match status" value="1"/>
</dbReference>
<dbReference type="Pfam" id="PF00173">
    <property type="entry name" value="Cyt-b5"/>
    <property type="match status" value="1"/>
</dbReference>
<keyword evidence="6" id="KW-0206">Cytoskeleton</keyword>
<evidence type="ECO:0000256" key="3">
    <source>
        <dbReference type="ARBA" id="ARBA00022617"/>
    </source>
</evidence>
<evidence type="ECO:0000259" key="11">
    <source>
        <dbReference type="PROSITE" id="PS50255"/>
    </source>
</evidence>
<dbReference type="SMART" id="SM01117">
    <property type="entry name" value="Cyt-b5"/>
    <property type="match status" value="1"/>
</dbReference>
<evidence type="ECO:0000256" key="5">
    <source>
        <dbReference type="ARBA" id="ARBA00023004"/>
    </source>
</evidence>
<dbReference type="PROSITE" id="PS50255">
    <property type="entry name" value="CYTOCHROME_B5_2"/>
    <property type="match status" value="1"/>
</dbReference>
<keyword evidence="5" id="KW-0408">Iron</keyword>
<evidence type="ECO:0000256" key="8">
    <source>
        <dbReference type="ARBA" id="ARBA00038168"/>
    </source>
</evidence>
<dbReference type="SUPFAM" id="SSF55856">
    <property type="entry name" value="Cytochrome b5-like heme/steroid binding domain"/>
    <property type="match status" value="1"/>
</dbReference>
<evidence type="ECO:0000256" key="1">
    <source>
        <dbReference type="ARBA" id="ARBA00004430"/>
    </source>
</evidence>
<protein>
    <recommendedName>
        <fullName evidence="9">Cytochrome b5 domain-containing protein 1</fullName>
    </recommendedName>
</protein>
<dbReference type="InterPro" id="IPR036400">
    <property type="entry name" value="Cyt_B5-like_heme/steroid_sf"/>
</dbReference>
<dbReference type="AlphaFoldDB" id="A0A5E4NBS7"/>
<reference evidence="12 13" key="1">
    <citation type="submission" date="2019-08" db="EMBL/GenBank/DDBJ databases">
        <authorList>
            <person name="Alioto T."/>
            <person name="Alioto T."/>
            <person name="Gomez Garrido J."/>
        </authorList>
    </citation>
    <scope>NUCLEOTIDE SEQUENCE [LARGE SCALE GENOMIC DNA]</scope>
</reference>
<accession>A0A5E4NBS7</accession>